<evidence type="ECO:0000313" key="2">
    <source>
        <dbReference type="EMBL" id="RGD86191.1"/>
    </source>
</evidence>
<feature type="domain" description="Glycosyltransferase 2-like" evidence="1">
    <location>
        <begin position="86"/>
        <end position="244"/>
    </location>
</feature>
<dbReference type="Pfam" id="PF00535">
    <property type="entry name" value="Glycos_transf_2"/>
    <property type="match status" value="2"/>
</dbReference>
<feature type="domain" description="Glycosyltransferase 2-like" evidence="1">
    <location>
        <begin position="341"/>
        <end position="466"/>
    </location>
</feature>
<name>A0A3E3EG32_9FIRM</name>
<dbReference type="CDD" id="cd04184">
    <property type="entry name" value="GT2_RfbC_Mx_like"/>
    <property type="match status" value="1"/>
</dbReference>
<dbReference type="InterPro" id="IPR029044">
    <property type="entry name" value="Nucleotide-diphossugar_trans"/>
</dbReference>
<gene>
    <name evidence="2" type="ORF">DXB93_06080</name>
</gene>
<dbReference type="EMBL" id="QUSL01000007">
    <property type="protein sequence ID" value="RGD86191.1"/>
    <property type="molecule type" value="Genomic_DNA"/>
</dbReference>
<dbReference type="Proteomes" id="UP000261032">
    <property type="component" value="Unassembled WGS sequence"/>
</dbReference>
<evidence type="ECO:0000313" key="3">
    <source>
        <dbReference type="Proteomes" id="UP000261032"/>
    </source>
</evidence>
<evidence type="ECO:0000259" key="1">
    <source>
        <dbReference type="Pfam" id="PF00535"/>
    </source>
</evidence>
<dbReference type="InterPro" id="IPR001173">
    <property type="entry name" value="Glyco_trans_2-like"/>
</dbReference>
<dbReference type="Gene3D" id="3.90.550.10">
    <property type="entry name" value="Spore Coat Polysaccharide Biosynthesis Protein SpsA, Chain A"/>
    <property type="match status" value="2"/>
</dbReference>
<sequence length="613" mass="72186">MKIIRKLWKFLCLVGRGIKLFWCEYHFLVPISMWEKYYYETKRKIKRALNGLPILDPMNKLEYNIWLSKDKKEDVIQELDYTPLISIIIPVFNTPAIHLEQCIDSVLSQTYRNVEIYIIDNVSTDEETINCLKEYEGNKLCKILWCNQNIYNLKTNKDVVKIAKGEFVAFLGNDDILDKDALYENVKLLNKNKSYDIIYSDEDRIDYDGKFCEPHFKADFSPDTLMSFNYMCHFTIIRTEIFDKIDSFRKEMNEAEYYDLFLRLSEVTNNIGHIPKILYHWRKKEISMDCNLNTKLRTENMMVNILNQTLQRRRIKGYAKKDSKSGYYIIDYKYDREPSVSIIIPTRDCASLTNECLESIYDITDYSNYEIVLVDNNSETKESFLLFNEYLNKKSNFRVIKADMEFNYSKINNFAIKQCNSDIVVLLNNDTKVISPNWLKVMVSYAIQKHIGAVGPKLLYEDGTVQHGGVLLGLNTIASHAYINATREEIGIFGRLRVPYNYSAVTAACLAVERKKIIEVGYLNESLKVAYNDIEFNLRLRQHGYYNVFLPQIELYHLESKSRGLDTTKEKYEILKFEEQYMKNKYGEIIKNDPYYNPNYSRCDADANFYLDK</sequence>
<accession>A0A3E3EG32</accession>
<protein>
    <submittedName>
        <fullName evidence="2">Glycosyltransferase</fullName>
    </submittedName>
</protein>
<proteinExistence type="predicted"/>
<dbReference type="SUPFAM" id="SSF53448">
    <property type="entry name" value="Nucleotide-diphospho-sugar transferases"/>
    <property type="match status" value="2"/>
</dbReference>
<dbReference type="AlphaFoldDB" id="A0A3E3EG32"/>
<reference evidence="2 3" key="1">
    <citation type="submission" date="2018-08" db="EMBL/GenBank/DDBJ databases">
        <title>A genome reference for cultivated species of the human gut microbiota.</title>
        <authorList>
            <person name="Zou Y."/>
            <person name="Xue W."/>
            <person name="Luo G."/>
        </authorList>
    </citation>
    <scope>NUCLEOTIDE SEQUENCE [LARGE SCALE GENOMIC DNA]</scope>
    <source>
        <strain evidence="2 3">OM06-4</strain>
    </source>
</reference>
<comment type="caution">
    <text evidence="2">The sequence shown here is derived from an EMBL/GenBank/DDBJ whole genome shotgun (WGS) entry which is preliminary data.</text>
</comment>
<dbReference type="GO" id="GO:0016757">
    <property type="term" value="F:glycosyltransferase activity"/>
    <property type="evidence" value="ECO:0007669"/>
    <property type="project" value="UniProtKB-KW"/>
</dbReference>
<dbReference type="RefSeq" id="WP_117580975.1">
    <property type="nucleotide sequence ID" value="NZ_QUSL01000007.1"/>
</dbReference>
<dbReference type="PANTHER" id="PTHR43179">
    <property type="entry name" value="RHAMNOSYLTRANSFERASE WBBL"/>
    <property type="match status" value="1"/>
</dbReference>
<keyword evidence="2" id="KW-0808">Transferase</keyword>
<organism evidence="2 3">
    <name type="scientific">Thomasclavelia ramosa</name>
    <dbReference type="NCBI Taxonomy" id="1547"/>
    <lineage>
        <taxon>Bacteria</taxon>
        <taxon>Bacillati</taxon>
        <taxon>Bacillota</taxon>
        <taxon>Erysipelotrichia</taxon>
        <taxon>Erysipelotrichales</taxon>
        <taxon>Coprobacillaceae</taxon>
        <taxon>Thomasclavelia</taxon>
    </lineage>
</organism>
<dbReference type="PANTHER" id="PTHR43179:SF7">
    <property type="entry name" value="RHAMNOSYLTRANSFERASE WBBL"/>
    <property type="match status" value="1"/>
</dbReference>